<evidence type="ECO:0000256" key="8">
    <source>
        <dbReference type="ARBA" id="ARBA00022833"/>
    </source>
</evidence>
<dbReference type="Gene3D" id="1.20.120.1910">
    <property type="entry name" value="Cysteine-tRNA ligase, C-terminal anti-codon recognition domain"/>
    <property type="match status" value="1"/>
</dbReference>
<keyword evidence="8 12" id="KW-0862">Zinc</keyword>
<dbReference type="InterPro" id="IPR056411">
    <property type="entry name" value="CysS_C"/>
</dbReference>
<evidence type="ECO:0000256" key="7">
    <source>
        <dbReference type="ARBA" id="ARBA00022741"/>
    </source>
</evidence>
<comment type="subcellular location">
    <subcellularLocation>
        <location evidence="1 12">Cytoplasm</location>
    </subcellularLocation>
</comment>
<dbReference type="GO" id="GO:0008270">
    <property type="term" value="F:zinc ion binding"/>
    <property type="evidence" value="ECO:0007669"/>
    <property type="project" value="UniProtKB-UniRule"/>
</dbReference>
<dbReference type="GO" id="GO:0005829">
    <property type="term" value="C:cytosol"/>
    <property type="evidence" value="ECO:0007669"/>
    <property type="project" value="TreeGrafter"/>
</dbReference>
<evidence type="ECO:0000313" key="16">
    <source>
        <dbReference type="EMBL" id="MBE7525687.1"/>
    </source>
</evidence>
<dbReference type="SUPFAM" id="SSF52374">
    <property type="entry name" value="Nucleotidylyl transferase"/>
    <property type="match status" value="1"/>
</dbReference>
<feature type="domain" description="tRNA synthetases class I catalytic" evidence="13">
    <location>
        <begin position="15"/>
        <end position="325"/>
    </location>
</feature>
<organism evidence="16 17">
    <name type="scientific">candidate division WWE3 bacterium</name>
    <dbReference type="NCBI Taxonomy" id="2053526"/>
    <lineage>
        <taxon>Bacteria</taxon>
        <taxon>Katanobacteria</taxon>
    </lineage>
</organism>
<feature type="binding site" evidence="12">
    <location>
        <position position="28"/>
    </location>
    <ligand>
        <name>Zn(2+)</name>
        <dbReference type="ChEBI" id="CHEBI:29105"/>
    </ligand>
</feature>
<feature type="domain" description="Cysteinyl-tRNA ligase anticodon binding" evidence="15">
    <location>
        <begin position="409"/>
        <end position="448"/>
    </location>
</feature>
<accession>A0A928TR11</accession>
<feature type="domain" description="Cysteinyl-tRNA synthetase class Ia DALR" evidence="14">
    <location>
        <begin position="352"/>
        <end position="373"/>
    </location>
</feature>
<comment type="catalytic activity">
    <reaction evidence="12">
        <text>tRNA(Cys) + L-cysteine + ATP = L-cysteinyl-tRNA(Cys) + AMP + diphosphate</text>
        <dbReference type="Rhea" id="RHEA:17773"/>
        <dbReference type="Rhea" id="RHEA-COMP:9661"/>
        <dbReference type="Rhea" id="RHEA-COMP:9679"/>
        <dbReference type="ChEBI" id="CHEBI:30616"/>
        <dbReference type="ChEBI" id="CHEBI:33019"/>
        <dbReference type="ChEBI" id="CHEBI:35235"/>
        <dbReference type="ChEBI" id="CHEBI:78442"/>
        <dbReference type="ChEBI" id="CHEBI:78517"/>
        <dbReference type="ChEBI" id="CHEBI:456215"/>
        <dbReference type="EC" id="6.1.1.16"/>
    </reaction>
</comment>
<dbReference type="Pfam" id="PF23493">
    <property type="entry name" value="CysS_C"/>
    <property type="match status" value="1"/>
</dbReference>
<dbReference type="GO" id="GO:0006423">
    <property type="term" value="P:cysteinyl-tRNA aminoacylation"/>
    <property type="evidence" value="ECO:0007669"/>
    <property type="project" value="UniProtKB-UniRule"/>
</dbReference>
<feature type="binding site" evidence="12">
    <location>
        <position position="246"/>
    </location>
    <ligand>
        <name>Zn(2+)</name>
        <dbReference type="ChEBI" id="CHEBI:29105"/>
    </ligand>
</feature>
<feature type="short sequence motif" description="'KMSKS' region" evidence="12">
    <location>
        <begin position="278"/>
        <end position="282"/>
    </location>
</feature>
<dbReference type="InterPro" id="IPR032678">
    <property type="entry name" value="tRNA-synt_1_cat_dom"/>
</dbReference>
<proteinExistence type="inferred from homology"/>
<dbReference type="Proteomes" id="UP000710385">
    <property type="component" value="Unassembled WGS sequence"/>
</dbReference>
<sequence length="463" mass="52400">MLKLWNTKTRALEEIRPIHPGKIGMYACGPTVYQRAHIGNLRAYVFEDVLKRAIVANGFSVRHVVNITDVGHLTDDADAGEDKMERAAKEEGKDAWDISREYTRMFLEDIAVLNILPPNALPKATDHIDEQIELVKTLEDKGFTYETDDGVYFDTSKFAHYGSLGGQSLSEKQEGVRVEANTQKRHPSDFALWKFSGEKGKRHMEWDSPWGKGFPGWHAECSAMSRKELGQPFDIHAGGIDHIPVHHENEIAQSEAAYGVPLANMWFHVEFLLIEGQKMSKSLRNTFTIDDLREHDIYPLAFRYFLLGSHYRKKQNFTWDAVQGAQIALEKMYRVCRAFPNPGTVLVDAESAFMDAINDDLNTPEALASLHALFDGDQNDADKAATALAMDRVLGLGLDAVVSKPLFIPPDIKALADERDKARNKKQWDRSDALRDEIERKGWILRDTAEGYLLERASIDRRS</sequence>
<dbReference type="PANTHER" id="PTHR10890:SF3">
    <property type="entry name" value="CYSTEINE--TRNA LIGASE, CYTOPLASMIC"/>
    <property type="match status" value="1"/>
</dbReference>
<comment type="similarity">
    <text evidence="2 12">Belongs to the class-I aminoacyl-tRNA synthetase family.</text>
</comment>
<keyword evidence="5 12" id="KW-0436">Ligase</keyword>
<comment type="caution">
    <text evidence="16">The sequence shown here is derived from an EMBL/GenBank/DDBJ whole genome shotgun (WGS) entry which is preliminary data.</text>
</comment>
<dbReference type="CDD" id="cd00672">
    <property type="entry name" value="CysRS_core"/>
    <property type="match status" value="1"/>
</dbReference>
<evidence type="ECO:0000256" key="12">
    <source>
        <dbReference type="HAMAP-Rule" id="MF_00041"/>
    </source>
</evidence>
<dbReference type="InterPro" id="IPR009080">
    <property type="entry name" value="tRNAsynth_Ia_anticodon-bd"/>
</dbReference>
<evidence type="ECO:0000259" key="14">
    <source>
        <dbReference type="Pfam" id="PF09190"/>
    </source>
</evidence>
<dbReference type="InterPro" id="IPR024909">
    <property type="entry name" value="Cys-tRNA/MSH_ligase"/>
</dbReference>
<evidence type="ECO:0000256" key="2">
    <source>
        <dbReference type="ARBA" id="ARBA00005594"/>
    </source>
</evidence>
<dbReference type="PRINTS" id="PR00983">
    <property type="entry name" value="TRNASYNTHCYS"/>
</dbReference>
<dbReference type="EMBL" id="JABTTY010000001">
    <property type="protein sequence ID" value="MBE7525687.1"/>
    <property type="molecule type" value="Genomic_DNA"/>
</dbReference>
<dbReference type="InterPro" id="IPR015273">
    <property type="entry name" value="Cys-tRNA-synt_Ia_DALR"/>
</dbReference>
<gene>
    <name evidence="12" type="primary">cysS</name>
    <name evidence="16" type="ORF">HS096_04865</name>
</gene>
<feature type="binding site" evidence="12">
    <location>
        <position position="281"/>
    </location>
    <ligand>
        <name>ATP</name>
        <dbReference type="ChEBI" id="CHEBI:30616"/>
    </ligand>
</feature>
<evidence type="ECO:0000256" key="3">
    <source>
        <dbReference type="ARBA" id="ARBA00011245"/>
    </source>
</evidence>
<feature type="binding site" evidence="12">
    <location>
        <position position="250"/>
    </location>
    <ligand>
        <name>Zn(2+)</name>
        <dbReference type="ChEBI" id="CHEBI:29105"/>
    </ligand>
</feature>
<keyword evidence="10 12" id="KW-0648">Protein biosynthesis</keyword>
<evidence type="ECO:0000256" key="6">
    <source>
        <dbReference type="ARBA" id="ARBA00022723"/>
    </source>
</evidence>
<evidence type="ECO:0000256" key="1">
    <source>
        <dbReference type="ARBA" id="ARBA00004496"/>
    </source>
</evidence>
<dbReference type="AlphaFoldDB" id="A0A928TR11"/>
<keyword evidence="7 12" id="KW-0547">Nucleotide-binding</keyword>
<feature type="binding site" evidence="12">
    <location>
        <position position="221"/>
    </location>
    <ligand>
        <name>Zn(2+)</name>
        <dbReference type="ChEBI" id="CHEBI:29105"/>
    </ligand>
</feature>
<comment type="cofactor">
    <cofactor evidence="12">
        <name>Zn(2+)</name>
        <dbReference type="ChEBI" id="CHEBI:29105"/>
    </cofactor>
    <text evidence="12">Binds 1 zinc ion per subunit.</text>
</comment>
<evidence type="ECO:0000259" key="15">
    <source>
        <dbReference type="Pfam" id="PF23493"/>
    </source>
</evidence>
<keyword evidence="9 12" id="KW-0067">ATP-binding</keyword>
<dbReference type="GO" id="GO:0004817">
    <property type="term" value="F:cysteine-tRNA ligase activity"/>
    <property type="evidence" value="ECO:0007669"/>
    <property type="project" value="UniProtKB-UniRule"/>
</dbReference>
<evidence type="ECO:0000313" key="17">
    <source>
        <dbReference type="Proteomes" id="UP000710385"/>
    </source>
</evidence>
<evidence type="ECO:0000256" key="10">
    <source>
        <dbReference type="ARBA" id="ARBA00022917"/>
    </source>
</evidence>
<dbReference type="InterPro" id="IPR014729">
    <property type="entry name" value="Rossmann-like_a/b/a_fold"/>
</dbReference>
<keyword evidence="6 12" id="KW-0479">Metal-binding</keyword>
<dbReference type="InterPro" id="IPR015803">
    <property type="entry name" value="Cys-tRNA-ligase"/>
</dbReference>
<evidence type="ECO:0000259" key="13">
    <source>
        <dbReference type="Pfam" id="PF01406"/>
    </source>
</evidence>
<keyword evidence="11 12" id="KW-0030">Aminoacyl-tRNA synthetase</keyword>
<dbReference type="EC" id="6.1.1.16" evidence="12"/>
<dbReference type="Pfam" id="PF01406">
    <property type="entry name" value="tRNA-synt_1e"/>
    <property type="match status" value="1"/>
</dbReference>
<reference evidence="16" key="1">
    <citation type="submission" date="2020-05" db="EMBL/GenBank/DDBJ databases">
        <title>High-Quality Genomes of Partial-Nitritation/Anammox System by Hierarchical Clustering Based Hybrid Assembly.</title>
        <authorList>
            <person name="Liu L."/>
            <person name="Wang Y."/>
            <person name="Che Y."/>
            <person name="Chen Y."/>
            <person name="Xia Y."/>
            <person name="Luo R."/>
            <person name="Cheng S.H."/>
            <person name="Zheng C."/>
            <person name="Zhang T."/>
        </authorList>
    </citation>
    <scope>NUCLEOTIDE SEQUENCE</scope>
    <source>
        <strain evidence="16">H1_PAT1</strain>
    </source>
</reference>
<evidence type="ECO:0000256" key="4">
    <source>
        <dbReference type="ARBA" id="ARBA00022490"/>
    </source>
</evidence>
<evidence type="ECO:0000256" key="11">
    <source>
        <dbReference type="ARBA" id="ARBA00023146"/>
    </source>
</evidence>
<dbReference type="GO" id="GO:0005524">
    <property type="term" value="F:ATP binding"/>
    <property type="evidence" value="ECO:0007669"/>
    <property type="project" value="UniProtKB-UniRule"/>
</dbReference>
<keyword evidence="4 12" id="KW-0963">Cytoplasm</keyword>
<evidence type="ECO:0000256" key="9">
    <source>
        <dbReference type="ARBA" id="ARBA00022840"/>
    </source>
</evidence>
<feature type="short sequence motif" description="'HIGH' region" evidence="12">
    <location>
        <begin position="30"/>
        <end position="40"/>
    </location>
</feature>
<dbReference type="NCBIfam" id="TIGR00435">
    <property type="entry name" value="cysS"/>
    <property type="match status" value="1"/>
</dbReference>
<name>A0A928TR11_UNCKA</name>
<dbReference type="Pfam" id="PF09190">
    <property type="entry name" value="DALR_2"/>
    <property type="match status" value="1"/>
</dbReference>
<dbReference type="SUPFAM" id="SSF47323">
    <property type="entry name" value="Anticodon-binding domain of a subclass of class I aminoacyl-tRNA synthetases"/>
    <property type="match status" value="1"/>
</dbReference>
<dbReference type="PANTHER" id="PTHR10890">
    <property type="entry name" value="CYSTEINYL-TRNA SYNTHETASE"/>
    <property type="match status" value="1"/>
</dbReference>
<protein>
    <recommendedName>
        <fullName evidence="12">Cysteine--tRNA ligase</fullName>
        <ecNumber evidence="12">6.1.1.16</ecNumber>
    </recommendedName>
    <alternativeName>
        <fullName evidence="12">Cysteinyl-tRNA synthetase</fullName>
        <shortName evidence="12">CysRS</shortName>
    </alternativeName>
</protein>
<evidence type="ECO:0000256" key="5">
    <source>
        <dbReference type="ARBA" id="ARBA00022598"/>
    </source>
</evidence>
<dbReference type="Gene3D" id="3.40.50.620">
    <property type="entry name" value="HUPs"/>
    <property type="match status" value="1"/>
</dbReference>
<dbReference type="HAMAP" id="MF_00041">
    <property type="entry name" value="Cys_tRNA_synth"/>
    <property type="match status" value="1"/>
</dbReference>
<comment type="subunit">
    <text evidence="3 12">Monomer.</text>
</comment>